<dbReference type="InParanoid" id="A0A218YX71"/>
<keyword evidence="2" id="KW-1185">Reference proteome</keyword>
<comment type="caution">
    <text evidence="1">The sequence shown here is derived from an EMBL/GenBank/DDBJ whole genome shotgun (WGS) entry which is preliminary data.</text>
</comment>
<evidence type="ECO:0000313" key="2">
    <source>
        <dbReference type="Proteomes" id="UP000242519"/>
    </source>
</evidence>
<dbReference type="EMBL" id="MZNU01000326">
    <property type="protein sequence ID" value="OWP00411.1"/>
    <property type="molecule type" value="Genomic_DNA"/>
</dbReference>
<evidence type="ECO:0000313" key="1">
    <source>
        <dbReference type="EMBL" id="OWP00411.1"/>
    </source>
</evidence>
<sequence length="40" mass="4675">MFTWSQPYLKTQAWVDEGRDTDGRPLPLLIEIEKINLRSG</sequence>
<proteinExistence type="predicted"/>
<reference evidence="1 2" key="1">
    <citation type="submission" date="2017-04" db="EMBL/GenBank/DDBJ databases">
        <title>Draft genome sequence of Marssonina coronaria NL1: causal agent of apple blotch.</title>
        <authorList>
            <person name="Cheng Q."/>
        </authorList>
    </citation>
    <scope>NUCLEOTIDE SEQUENCE [LARGE SCALE GENOMIC DNA]</scope>
    <source>
        <strain evidence="1 2">NL1</strain>
    </source>
</reference>
<dbReference type="Proteomes" id="UP000242519">
    <property type="component" value="Unassembled WGS sequence"/>
</dbReference>
<protein>
    <submittedName>
        <fullName evidence="1">Uncharacterized protein</fullName>
    </submittedName>
</protein>
<dbReference type="AlphaFoldDB" id="A0A218YX71"/>
<organism evidence="1 2">
    <name type="scientific">Diplocarpon coronariae</name>
    <dbReference type="NCBI Taxonomy" id="2795749"/>
    <lineage>
        <taxon>Eukaryota</taxon>
        <taxon>Fungi</taxon>
        <taxon>Dikarya</taxon>
        <taxon>Ascomycota</taxon>
        <taxon>Pezizomycotina</taxon>
        <taxon>Leotiomycetes</taxon>
        <taxon>Helotiales</taxon>
        <taxon>Drepanopezizaceae</taxon>
        <taxon>Diplocarpon</taxon>
    </lineage>
</organism>
<gene>
    <name evidence="1" type="ORF">B2J93_3961</name>
</gene>
<accession>A0A218YX71</accession>
<name>A0A218YX71_9HELO</name>